<evidence type="ECO:0000259" key="1">
    <source>
        <dbReference type="Pfam" id="PF00248"/>
    </source>
</evidence>
<dbReference type="SUPFAM" id="SSF51430">
    <property type="entry name" value="NAD(P)-linked oxidoreductase"/>
    <property type="match status" value="1"/>
</dbReference>
<dbReference type="EMBL" id="CP163440">
    <property type="protein sequence ID" value="XDQ59672.1"/>
    <property type="molecule type" value="Genomic_DNA"/>
</dbReference>
<dbReference type="InterPro" id="IPR036812">
    <property type="entry name" value="NAD(P)_OxRdtase_dom_sf"/>
</dbReference>
<feature type="domain" description="NADP-dependent oxidoreductase" evidence="1">
    <location>
        <begin position="19"/>
        <end position="92"/>
    </location>
</feature>
<accession>A0AB39RWP2</accession>
<dbReference type="RefSeq" id="WP_369254335.1">
    <property type="nucleotide sequence ID" value="NZ_CP163440.1"/>
</dbReference>
<proteinExistence type="predicted"/>
<dbReference type="Gene3D" id="3.20.20.100">
    <property type="entry name" value="NADP-dependent oxidoreductase domain"/>
    <property type="match status" value="1"/>
</dbReference>
<dbReference type="InterPro" id="IPR023210">
    <property type="entry name" value="NADP_OxRdtase_dom"/>
</dbReference>
<sequence length="115" mass="11708">MSDKSVNDHYPDGARSQIPRFSGENLALDAALGSVAGCLGASVVQVAVAWVLSRGVDIVPVVGARRPERLAGALAAVGLTLAFESLAEVERVVLVGVAAGDRCAARHMTGLGSVN</sequence>
<name>A0AB39RWP2_9ACTN</name>
<reference evidence="2" key="1">
    <citation type="submission" date="2024-07" db="EMBL/GenBank/DDBJ databases">
        <authorList>
            <person name="Yu S.T."/>
        </authorList>
    </citation>
    <scope>NUCLEOTIDE SEQUENCE</scope>
    <source>
        <strain evidence="2">R35</strain>
    </source>
</reference>
<gene>
    <name evidence="2" type="ORF">AB5J50_02100</name>
</gene>
<dbReference type="AlphaFoldDB" id="A0AB39RWP2"/>
<organism evidence="2">
    <name type="scientific">Streptomyces sp. R35</name>
    <dbReference type="NCBI Taxonomy" id="3238630"/>
    <lineage>
        <taxon>Bacteria</taxon>
        <taxon>Bacillati</taxon>
        <taxon>Actinomycetota</taxon>
        <taxon>Actinomycetes</taxon>
        <taxon>Kitasatosporales</taxon>
        <taxon>Streptomycetaceae</taxon>
        <taxon>Streptomyces</taxon>
    </lineage>
</organism>
<dbReference type="Pfam" id="PF00248">
    <property type="entry name" value="Aldo_ket_red"/>
    <property type="match status" value="1"/>
</dbReference>
<protein>
    <submittedName>
        <fullName evidence="2">Aldo/keto reductase</fullName>
    </submittedName>
</protein>
<evidence type="ECO:0000313" key="2">
    <source>
        <dbReference type="EMBL" id="XDQ59672.1"/>
    </source>
</evidence>